<dbReference type="AlphaFoldDB" id="E6QVC7"/>
<dbReference type="EMBL" id="CABR01000127">
    <property type="protein sequence ID" value="CBI11200.1"/>
    <property type="molecule type" value="Genomic_DNA"/>
</dbReference>
<evidence type="ECO:0000313" key="1">
    <source>
        <dbReference type="EMBL" id="CBI11200.1"/>
    </source>
</evidence>
<organism evidence="1">
    <name type="scientific">mine drainage metagenome</name>
    <dbReference type="NCBI Taxonomy" id="410659"/>
    <lineage>
        <taxon>unclassified sequences</taxon>
        <taxon>metagenomes</taxon>
        <taxon>ecological metagenomes</taxon>
    </lineage>
</organism>
<name>E6QVC7_9ZZZZ</name>
<accession>E6QVC7</accession>
<reference evidence="1" key="1">
    <citation type="submission" date="2009-10" db="EMBL/GenBank/DDBJ databases">
        <title>Diversity of trophic interactions inside an arsenic-rich microbial ecosystem.</title>
        <authorList>
            <person name="Bertin P.N."/>
            <person name="Heinrich-Salmeron A."/>
            <person name="Pelletier E."/>
            <person name="Goulhen-Chollet F."/>
            <person name="Arsene-Ploetze F."/>
            <person name="Gallien S."/>
            <person name="Calteau A."/>
            <person name="Vallenet D."/>
            <person name="Casiot C."/>
            <person name="Chane-Woon-Ming B."/>
            <person name="Giloteaux L."/>
            <person name="Barakat M."/>
            <person name="Bonnefoy V."/>
            <person name="Bruneel O."/>
            <person name="Chandler M."/>
            <person name="Cleiss J."/>
            <person name="Duran R."/>
            <person name="Elbaz-Poulichet F."/>
            <person name="Fonknechten N."/>
            <person name="Lauga B."/>
            <person name="Mornico D."/>
            <person name="Ortet P."/>
            <person name="Schaeffer C."/>
            <person name="Siguier P."/>
            <person name="Alexander Thil Smith A."/>
            <person name="Van Dorsselaer A."/>
            <person name="Weissenbach J."/>
            <person name="Medigue C."/>
            <person name="Le Paslier D."/>
        </authorList>
    </citation>
    <scope>NUCLEOTIDE SEQUENCE</scope>
</reference>
<proteinExistence type="predicted"/>
<sequence length="121" mass="11807">MNPQLQIKLALLATALCCCTPASADEPAQPATNSSPSVVDKVEKAIEHGAKAAANGIKKGVTAGEHGVKRGAQAADKGIKRGVSAAARGIERGATATAHAAKTVAGKVGGASPASSPATSQ</sequence>
<protein>
    <submittedName>
        <fullName evidence="1">Uncharacterized protein</fullName>
    </submittedName>
</protein>
<comment type="caution">
    <text evidence="1">The sequence shown here is derived from an EMBL/GenBank/DDBJ whole genome shotgun (WGS) entry which is preliminary data.</text>
</comment>
<gene>
    <name evidence="1" type="ORF">CARN7_2013</name>
</gene>